<comment type="caution">
    <text evidence="2">The sequence shown here is derived from an EMBL/GenBank/DDBJ whole genome shotgun (WGS) entry which is preliminary data.</text>
</comment>
<proteinExistence type="predicted"/>
<evidence type="ECO:0000313" key="2">
    <source>
        <dbReference type="EMBL" id="PSR31165.1"/>
    </source>
</evidence>
<feature type="region of interest" description="Disordered" evidence="1">
    <location>
        <begin position="127"/>
        <end position="169"/>
    </location>
</feature>
<dbReference type="EMBL" id="PXYT01000004">
    <property type="protein sequence ID" value="PSR31165.1"/>
    <property type="molecule type" value="Genomic_DNA"/>
</dbReference>
<name>A0A2T2X9K0_9FIRM</name>
<feature type="compositionally biased region" description="Basic residues" evidence="1">
    <location>
        <begin position="137"/>
        <end position="147"/>
    </location>
</feature>
<sequence>MQGPAVIHTRNSLTIRLKDRTVHTSIRQPLRVKFDASSKTTGVTIILKRATDPQVLSLRSTGHTERASRPGSVRPVDSNESWGPENPPPTDDPKPTLPEPTLNTILKLQERGEREAPHPTVTLESNGAAINTTPWRSTRHPKPPVRSVRREKYRAQRAASPQSLSMTPCVSGQKCTGALPAYVND</sequence>
<protein>
    <submittedName>
        <fullName evidence="2">Uncharacterized protein</fullName>
    </submittedName>
</protein>
<evidence type="ECO:0000313" key="3">
    <source>
        <dbReference type="Proteomes" id="UP000242699"/>
    </source>
</evidence>
<feature type="compositionally biased region" description="Pro residues" evidence="1">
    <location>
        <begin position="85"/>
        <end position="98"/>
    </location>
</feature>
<feature type="compositionally biased region" description="Polar residues" evidence="1">
    <location>
        <begin position="127"/>
        <end position="136"/>
    </location>
</feature>
<evidence type="ECO:0000256" key="1">
    <source>
        <dbReference type="SAM" id="MobiDB-lite"/>
    </source>
</evidence>
<accession>A0A2T2X9K0</accession>
<organism evidence="2 3">
    <name type="scientific">Sulfobacillus benefaciens</name>
    <dbReference type="NCBI Taxonomy" id="453960"/>
    <lineage>
        <taxon>Bacteria</taxon>
        <taxon>Bacillati</taxon>
        <taxon>Bacillota</taxon>
        <taxon>Clostridia</taxon>
        <taxon>Eubacteriales</taxon>
        <taxon>Clostridiales Family XVII. Incertae Sedis</taxon>
        <taxon>Sulfobacillus</taxon>
    </lineage>
</organism>
<reference evidence="2 3" key="1">
    <citation type="journal article" date="2014" name="BMC Genomics">
        <title>Comparison of environmental and isolate Sulfobacillus genomes reveals diverse carbon, sulfur, nitrogen, and hydrogen metabolisms.</title>
        <authorList>
            <person name="Justice N.B."/>
            <person name="Norman A."/>
            <person name="Brown C.T."/>
            <person name="Singh A."/>
            <person name="Thomas B.C."/>
            <person name="Banfield J.F."/>
        </authorList>
    </citation>
    <scope>NUCLEOTIDE SEQUENCE [LARGE SCALE GENOMIC DNA]</scope>
    <source>
        <strain evidence="2">AMDSBA1</strain>
    </source>
</reference>
<dbReference type="AlphaFoldDB" id="A0A2T2X9K0"/>
<feature type="compositionally biased region" description="Polar residues" evidence="1">
    <location>
        <begin position="159"/>
        <end position="169"/>
    </location>
</feature>
<dbReference type="Proteomes" id="UP000242699">
    <property type="component" value="Unassembled WGS sequence"/>
</dbReference>
<gene>
    <name evidence="2" type="ORF">C7B43_03445</name>
</gene>
<feature type="region of interest" description="Disordered" evidence="1">
    <location>
        <begin position="56"/>
        <end position="103"/>
    </location>
</feature>